<evidence type="ECO:0000259" key="5">
    <source>
        <dbReference type="Pfam" id="PF00535"/>
    </source>
</evidence>
<organism evidence="6 7">
    <name type="scientific">Caenimonas terrae</name>
    <dbReference type="NCBI Taxonomy" id="696074"/>
    <lineage>
        <taxon>Bacteria</taxon>
        <taxon>Pseudomonadati</taxon>
        <taxon>Pseudomonadota</taxon>
        <taxon>Betaproteobacteria</taxon>
        <taxon>Burkholderiales</taxon>
        <taxon>Comamonadaceae</taxon>
        <taxon>Caenimonas</taxon>
    </lineage>
</organism>
<dbReference type="Pfam" id="PF00535">
    <property type="entry name" value="Glycos_transf_2"/>
    <property type="match status" value="1"/>
</dbReference>
<evidence type="ECO:0000313" key="7">
    <source>
        <dbReference type="Proteomes" id="UP001596037"/>
    </source>
</evidence>
<keyword evidence="6" id="KW-0489">Methyltransferase</keyword>
<feature type="coiled-coil region" evidence="4">
    <location>
        <begin position="412"/>
        <end position="488"/>
    </location>
</feature>
<dbReference type="GO" id="GO:0008168">
    <property type="term" value="F:methyltransferase activity"/>
    <property type="evidence" value="ECO:0007669"/>
    <property type="project" value="UniProtKB-KW"/>
</dbReference>
<dbReference type="SUPFAM" id="SSF53448">
    <property type="entry name" value="Nucleotide-diphospho-sugar transferases"/>
    <property type="match status" value="1"/>
</dbReference>
<evidence type="ECO:0000256" key="3">
    <source>
        <dbReference type="ARBA" id="ARBA00022679"/>
    </source>
</evidence>
<dbReference type="InterPro" id="IPR029044">
    <property type="entry name" value="Nucleotide-diphossugar_trans"/>
</dbReference>
<dbReference type="SUPFAM" id="SSF53756">
    <property type="entry name" value="UDP-Glycosyltransferase/glycogen phosphorylase"/>
    <property type="match status" value="1"/>
</dbReference>
<gene>
    <name evidence="6" type="ORF">ACFPOE_23465</name>
</gene>
<evidence type="ECO:0000256" key="1">
    <source>
        <dbReference type="ARBA" id="ARBA00006739"/>
    </source>
</evidence>
<evidence type="ECO:0000256" key="2">
    <source>
        <dbReference type="ARBA" id="ARBA00022676"/>
    </source>
</evidence>
<dbReference type="Gene3D" id="3.40.50.150">
    <property type="entry name" value="Vaccinia Virus protein VP39"/>
    <property type="match status" value="1"/>
</dbReference>
<dbReference type="PANTHER" id="PTHR43179:SF12">
    <property type="entry name" value="GALACTOFURANOSYLTRANSFERASE GLFT2"/>
    <property type="match status" value="1"/>
</dbReference>
<dbReference type="Pfam" id="PF13489">
    <property type="entry name" value="Methyltransf_23"/>
    <property type="match status" value="1"/>
</dbReference>
<proteinExistence type="inferred from homology"/>
<dbReference type="RefSeq" id="WP_376852768.1">
    <property type="nucleotide sequence ID" value="NZ_JBHSMF010000015.1"/>
</dbReference>
<dbReference type="InterPro" id="IPR001173">
    <property type="entry name" value="Glyco_trans_2-like"/>
</dbReference>
<sequence>MTDASKDLHVYLRAIAQGERSSLSVLAGMVAAGSRVLDLGTGSGALGEHLRAHAGCTVDGLTINEQEAAIARPHYRRVEVGDLERPDWHLAFSGEHYDFIVCADVLEHLRQPATALNGCRELLAPGGQILISVPNAGYCGLVAELLHGDFTYRDEGLLDRTHLRFFTRRSLLQFLQAEGWSAGAIEAIERPLNESEFKLAFDDLPPAVARYLLAVPDAGTYQLVLAARPGVGPVSDVDAAGPAADALFSAQLYVGGADGYREDRKLVAAGVIGRDRQVLRFSLPAGANAPTGLRLDPADRAGFLQLHRISLVVNGQVVWQWRCDTDGLQALEAAEHHDMLLRSPWPASAAVVLLHGEDPNIILPVPLRTLQACAGAAQVALEVELGWPMSADYMALAGVVQPLEQKLERVRVESIEAQAKAWEQANAQTRAVRAEAEQLRADAEQRRVEAVREAEQTRQRLLQEQAHAEALAREQRDLAERLALLQQHNARLGDEKDLLAREKLALQINQANLGKMYEALAAHLRWIESSTVFRATRPLVRAKMKVERLLGKRPPEPLPVAKARQPVTPTVATVDVIVPVYKGLADTRQCVESVLAANCATPWRLVIVNDASPEPQVTAWLREVAQRDKRILLLENADNLGFVGTVNRGMTVSDQHDVLLLNSDTEVANDWLDRLRRAAYSDARIASVTPFSNNATICSYPRFCEPNELPPHCDTDSLDALFAATNAGQVVDVPTGVGFCMYIRRDCLDTIGLFDVKNFGKGYGEENDFCRRAADAGWRNLHALDTFVLHTGGVSFGDSKSAREREAVEKLRRLHPSYDGIVHAFVAADPARGARLAVDVARVRARGLPGVVAVLHDRSGGTVRHAGELAQHLDGRAVFFSLRPTPGSAVRLELLEPGAGFRLDFALPCQWETLLEVLRGLGIAHVHYHHLLGHRDEILQLGTQLGVRWDFTAHDFYSMCTQISLTDETDRYCGETGLGECAHCVPKAPAPGGLDVAQWRARHAQLLSAARHVLAPSRDTARRFVRMFPAADVRLAPHTDMDRLAGVPAPEVLPLPADARLKVVVLGGLSRIKGADVLEDVASLAARARAPLEFHLIGHAYRDLLKQPRAALTVHGPYLESDLPGLLAWIKPDLIWFPALWPETYSYTLSSALVAGCPIVAPDIGSFPERLSGRRWTWVKPWDTAAADWLAFFEDVRLKNFVEGVSPQPQWEVVESKADALIGAWTYDDYLRNVRPMDVAAAIAPELLTALSTGEGHGTDRQHRRLRRWTLAALVHLRAAPPLRLVARALPLRLQTRVKSWLRA</sequence>
<reference evidence="7" key="1">
    <citation type="journal article" date="2019" name="Int. J. Syst. Evol. Microbiol.">
        <title>The Global Catalogue of Microorganisms (GCM) 10K type strain sequencing project: providing services to taxonomists for standard genome sequencing and annotation.</title>
        <authorList>
            <consortium name="The Broad Institute Genomics Platform"/>
            <consortium name="The Broad Institute Genome Sequencing Center for Infectious Disease"/>
            <person name="Wu L."/>
            <person name="Ma J."/>
        </authorList>
    </citation>
    <scope>NUCLEOTIDE SEQUENCE [LARGE SCALE GENOMIC DNA]</scope>
    <source>
        <strain evidence="7">CCUG 57401</strain>
    </source>
</reference>
<keyword evidence="7" id="KW-1185">Reference proteome</keyword>
<dbReference type="GO" id="GO:0032259">
    <property type="term" value="P:methylation"/>
    <property type="evidence" value="ECO:0007669"/>
    <property type="project" value="UniProtKB-KW"/>
</dbReference>
<dbReference type="SUPFAM" id="SSF53335">
    <property type="entry name" value="S-adenosyl-L-methionine-dependent methyltransferases"/>
    <property type="match status" value="1"/>
</dbReference>
<dbReference type="InterPro" id="IPR029063">
    <property type="entry name" value="SAM-dependent_MTases_sf"/>
</dbReference>
<keyword evidence="4" id="KW-0175">Coiled coil</keyword>
<keyword evidence="3" id="KW-0808">Transferase</keyword>
<dbReference type="CDD" id="cd02440">
    <property type="entry name" value="AdoMet_MTases"/>
    <property type="match status" value="1"/>
</dbReference>
<dbReference type="EMBL" id="JBHSMF010000015">
    <property type="protein sequence ID" value="MFC5500521.1"/>
    <property type="molecule type" value="Genomic_DNA"/>
</dbReference>
<evidence type="ECO:0000256" key="4">
    <source>
        <dbReference type="SAM" id="Coils"/>
    </source>
</evidence>
<dbReference type="Gene3D" id="3.40.50.2000">
    <property type="entry name" value="Glycogen Phosphorylase B"/>
    <property type="match status" value="2"/>
</dbReference>
<dbReference type="PANTHER" id="PTHR43179">
    <property type="entry name" value="RHAMNOSYLTRANSFERASE WBBL"/>
    <property type="match status" value="1"/>
</dbReference>
<accession>A0ABW0NIU9</accession>
<evidence type="ECO:0000313" key="6">
    <source>
        <dbReference type="EMBL" id="MFC5500521.1"/>
    </source>
</evidence>
<dbReference type="Gene3D" id="3.90.550.10">
    <property type="entry name" value="Spore Coat Polysaccharide Biosynthesis Protein SpsA, Chain A"/>
    <property type="match status" value="1"/>
</dbReference>
<feature type="domain" description="Glycosyltransferase 2-like" evidence="5">
    <location>
        <begin position="576"/>
        <end position="701"/>
    </location>
</feature>
<dbReference type="Proteomes" id="UP001596037">
    <property type="component" value="Unassembled WGS sequence"/>
</dbReference>
<protein>
    <submittedName>
        <fullName evidence="6">Methyltransferase domain-containing protein</fullName>
    </submittedName>
</protein>
<comment type="similarity">
    <text evidence="1">Belongs to the glycosyltransferase 2 family.</text>
</comment>
<comment type="caution">
    <text evidence="6">The sequence shown here is derived from an EMBL/GenBank/DDBJ whole genome shotgun (WGS) entry which is preliminary data.</text>
</comment>
<name>A0ABW0NIU9_9BURK</name>
<keyword evidence="2" id="KW-0328">Glycosyltransferase</keyword>